<organism evidence="1 2">
    <name type="scientific">Trichonephila inaurata madagascariensis</name>
    <dbReference type="NCBI Taxonomy" id="2747483"/>
    <lineage>
        <taxon>Eukaryota</taxon>
        <taxon>Metazoa</taxon>
        <taxon>Ecdysozoa</taxon>
        <taxon>Arthropoda</taxon>
        <taxon>Chelicerata</taxon>
        <taxon>Arachnida</taxon>
        <taxon>Araneae</taxon>
        <taxon>Araneomorphae</taxon>
        <taxon>Entelegynae</taxon>
        <taxon>Araneoidea</taxon>
        <taxon>Nephilidae</taxon>
        <taxon>Trichonephila</taxon>
        <taxon>Trichonephila inaurata</taxon>
    </lineage>
</organism>
<accession>A0A8X6X1Q0</accession>
<comment type="caution">
    <text evidence="1">The sequence shown here is derived from an EMBL/GenBank/DDBJ whole genome shotgun (WGS) entry which is preliminary data.</text>
</comment>
<reference evidence="1" key="1">
    <citation type="submission" date="2020-08" db="EMBL/GenBank/DDBJ databases">
        <title>Multicomponent nature underlies the extraordinary mechanical properties of spider dragline silk.</title>
        <authorList>
            <person name="Kono N."/>
            <person name="Nakamura H."/>
            <person name="Mori M."/>
            <person name="Yoshida Y."/>
            <person name="Ohtoshi R."/>
            <person name="Malay A.D."/>
            <person name="Moran D.A.P."/>
            <person name="Tomita M."/>
            <person name="Numata K."/>
            <person name="Arakawa K."/>
        </authorList>
    </citation>
    <scope>NUCLEOTIDE SEQUENCE</scope>
</reference>
<protein>
    <submittedName>
        <fullName evidence="1">Uncharacterized protein</fullName>
    </submittedName>
</protein>
<dbReference type="AlphaFoldDB" id="A0A8X6X1Q0"/>
<dbReference type="EMBL" id="BMAV01004798">
    <property type="protein sequence ID" value="GFY45353.1"/>
    <property type="molecule type" value="Genomic_DNA"/>
</dbReference>
<sequence length="103" mass="12398">MYFKKYRQAKKFQKIPIFRLYLFLYPHPQNGLPEEPKPFHPRYGTLTNKFFLSKKYRPLTHCAFCGRCMTTKAQCKIISLPIPEISSQSLLRNEKYVPFFSWK</sequence>
<dbReference type="Proteomes" id="UP000886998">
    <property type="component" value="Unassembled WGS sequence"/>
</dbReference>
<evidence type="ECO:0000313" key="2">
    <source>
        <dbReference type="Proteomes" id="UP000886998"/>
    </source>
</evidence>
<evidence type="ECO:0000313" key="1">
    <source>
        <dbReference type="EMBL" id="GFY45353.1"/>
    </source>
</evidence>
<name>A0A8X6X1Q0_9ARAC</name>
<proteinExistence type="predicted"/>
<gene>
    <name evidence="1" type="ORF">TNIN_250321</name>
</gene>
<keyword evidence="2" id="KW-1185">Reference proteome</keyword>